<evidence type="ECO:0000256" key="4">
    <source>
        <dbReference type="ARBA" id="ARBA00022490"/>
    </source>
</evidence>
<protein>
    <recommendedName>
        <fullName evidence="10">Hyccin</fullName>
    </recommendedName>
</protein>
<dbReference type="GO" id="GO:0005829">
    <property type="term" value="C:cytosol"/>
    <property type="evidence" value="ECO:0007669"/>
    <property type="project" value="UniProtKB-SubCell"/>
</dbReference>
<dbReference type="Pfam" id="PF09790">
    <property type="entry name" value="Hyccin"/>
    <property type="match status" value="1"/>
</dbReference>
<gene>
    <name evidence="8" type="ORF">CHS0354_025232</name>
</gene>
<accession>A0AAE0W6I5</accession>
<keyword evidence="5" id="KW-0472">Membrane</keyword>
<feature type="compositionally biased region" description="Basic and acidic residues" evidence="7">
    <location>
        <begin position="450"/>
        <end position="468"/>
    </location>
</feature>
<evidence type="ECO:0000256" key="1">
    <source>
        <dbReference type="ARBA" id="ARBA00004236"/>
    </source>
</evidence>
<keyword evidence="9" id="KW-1185">Reference proteome</keyword>
<feature type="compositionally biased region" description="Low complexity" evidence="7">
    <location>
        <begin position="475"/>
        <end position="495"/>
    </location>
</feature>
<feature type="region of interest" description="Disordered" evidence="7">
    <location>
        <begin position="351"/>
        <end position="524"/>
    </location>
</feature>
<reference evidence="8" key="2">
    <citation type="journal article" date="2021" name="Genome Biol. Evol.">
        <title>Developing a high-quality reference genome for a parasitic bivalve with doubly uniparental inheritance (Bivalvia: Unionida).</title>
        <authorList>
            <person name="Smith C.H."/>
        </authorList>
    </citation>
    <scope>NUCLEOTIDE SEQUENCE</scope>
    <source>
        <strain evidence="8">CHS0354</strain>
        <tissue evidence="8">Mantle</tissue>
    </source>
</reference>
<dbReference type="EMBL" id="JAEAOA010001504">
    <property type="protein sequence ID" value="KAK3602055.1"/>
    <property type="molecule type" value="Genomic_DNA"/>
</dbReference>
<dbReference type="GO" id="GO:0072659">
    <property type="term" value="P:protein localization to plasma membrane"/>
    <property type="evidence" value="ECO:0007669"/>
    <property type="project" value="TreeGrafter"/>
</dbReference>
<evidence type="ECO:0000313" key="8">
    <source>
        <dbReference type="EMBL" id="KAK3602055.1"/>
    </source>
</evidence>
<dbReference type="GO" id="GO:0005886">
    <property type="term" value="C:plasma membrane"/>
    <property type="evidence" value="ECO:0007669"/>
    <property type="project" value="UniProtKB-SubCell"/>
</dbReference>
<dbReference type="GO" id="GO:0046854">
    <property type="term" value="P:phosphatidylinositol phosphate biosynthetic process"/>
    <property type="evidence" value="ECO:0007669"/>
    <property type="project" value="TreeGrafter"/>
</dbReference>
<sequence>MITRVIKDWLAEYKSLSKEELHSYAASIRQYGDLITSLFSFFDESPPEEELDPVCHQLYEFYRSKEHELRRFALEFLPTLIWLYMSLLSRGNKNGCGGVEALLLGAYNLETVDVDGKPRIRSFRIPSFSQHSIYHEPSHISSAPLTETLLSRYSQTEPICWKSGPYPQYESINGSNRYDILALLMQCYNSDIPNLSTRSHRIFCRICSRIVTTGFSNLKKEDEDDDEDDLPVMSRFSNAMDKSGHSGELLPRIPVSPFFLIEMLSGLYFALFNGQAGLGGGAVDDIHYRASYELYADVLLVTNAIRNSLRDKSGGQPEDGPIGLALSPATSYYTLSKTAITNASFRAKKLPDDIPVQPDTAESASKLPTIEENEDTPKQNTKFKDRILGKKGDKSKVKESKRDSESSIHGAGVVNGDTVDSFQVSVQRGQSRTVVDTVEMQNITKSTSQTRDERDHRDHKDQSSHKDGSNPSSLSGKIVSSLTKSSSSGGKPSGLSKDKTNKLMTHHRNSSGGSVSSENYSTDL</sequence>
<name>A0AAE0W6I5_9BIVA</name>
<evidence type="ECO:0008006" key="10">
    <source>
        <dbReference type="Google" id="ProtNLM"/>
    </source>
</evidence>
<evidence type="ECO:0000256" key="5">
    <source>
        <dbReference type="ARBA" id="ARBA00023136"/>
    </source>
</evidence>
<reference evidence="8" key="3">
    <citation type="submission" date="2023-05" db="EMBL/GenBank/DDBJ databases">
        <authorList>
            <person name="Smith C.H."/>
        </authorList>
    </citation>
    <scope>NUCLEOTIDE SEQUENCE</scope>
    <source>
        <strain evidence="8">CHS0354</strain>
        <tissue evidence="8">Mantle</tissue>
    </source>
</reference>
<keyword evidence="3" id="KW-1003">Cell membrane</keyword>
<evidence type="ECO:0000256" key="2">
    <source>
        <dbReference type="ARBA" id="ARBA00004514"/>
    </source>
</evidence>
<proteinExistence type="inferred from homology"/>
<evidence type="ECO:0000256" key="6">
    <source>
        <dbReference type="ARBA" id="ARBA00034482"/>
    </source>
</evidence>
<dbReference type="AlphaFoldDB" id="A0AAE0W6I5"/>
<comment type="caution">
    <text evidence="8">The sequence shown here is derived from an EMBL/GenBank/DDBJ whole genome shotgun (WGS) entry which is preliminary data.</text>
</comment>
<evidence type="ECO:0000313" key="9">
    <source>
        <dbReference type="Proteomes" id="UP001195483"/>
    </source>
</evidence>
<organism evidence="8 9">
    <name type="scientific">Potamilus streckersoni</name>
    <dbReference type="NCBI Taxonomy" id="2493646"/>
    <lineage>
        <taxon>Eukaryota</taxon>
        <taxon>Metazoa</taxon>
        <taxon>Spiralia</taxon>
        <taxon>Lophotrochozoa</taxon>
        <taxon>Mollusca</taxon>
        <taxon>Bivalvia</taxon>
        <taxon>Autobranchia</taxon>
        <taxon>Heteroconchia</taxon>
        <taxon>Palaeoheterodonta</taxon>
        <taxon>Unionida</taxon>
        <taxon>Unionoidea</taxon>
        <taxon>Unionidae</taxon>
        <taxon>Ambleminae</taxon>
        <taxon>Lampsilini</taxon>
        <taxon>Potamilus</taxon>
    </lineage>
</organism>
<dbReference type="InterPro" id="IPR018619">
    <property type="entry name" value="Hyccin"/>
</dbReference>
<reference evidence="8" key="1">
    <citation type="journal article" date="2021" name="Genome Biol. Evol.">
        <title>A High-Quality Reference Genome for a Parasitic Bivalve with Doubly Uniparental Inheritance (Bivalvia: Unionida).</title>
        <authorList>
            <person name="Smith C.H."/>
        </authorList>
    </citation>
    <scope>NUCLEOTIDE SEQUENCE</scope>
    <source>
        <strain evidence="8">CHS0354</strain>
    </source>
</reference>
<feature type="compositionally biased region" description="Polar residues" evidence="7">
    <location>
        <begin position="418"/>
        <end position="449"/>
    </location>
</feature>
<dbReference type="PANTHER" id="PTHR31220:SF1">
    <property type="entry name" value="GH21176P"/>
    <property type="match status" value="1"/>
</dbReference>
<evidence type="ECO:0000256" key="3">
    <source>
        <dbReference type="ARBA" id="ARBA00022475"/>
    </source>
</evidence>
<comment type="similarity">
    <text evidence="6">Belongs to the Hyccin family.</text>
</comment>
<dbReference type="Proteomes" id="UP001195483">
    <property type="component" value="Unassembled WGS sequence"/>
</dbReference>
<keyword evidence="4" id="KW-0963">Cytoplasm</keyword>
<dbReference type="PANTHER" id="PTHR31220">
    <property type="entry name" value="HYCCIN RELATED"/>
    <property type="match status" value="1"/>
</dbReference>
<feature type="compositionally biased region" description="Basic and acidic residues" evidence="7">
    <location>
        <begin position="382"/>
        <end position="406"/>
    </location>
</feature>
<comment type="subcellular location">
    <subcellularLocation>
        <location evidence="1">Cell membrane</location>
    </subcellularLocation>
    <subcellularLocation>
        <location evidence="2">Cytoplasm</location>
        <location evidence="2">Cytosol</location>
    </subcellularLocation>
</comment>
<evidence type="ECO:0000256" key="7">
    <source>
        <dbReference type="SAM" id="MobiDB-lite"/>
    </source>
</evidence>